<evidence type="ECO:0000259" key="2">
    <source>
        <dbReference type="Pfam" id="PF07944"/>
    </source>
</evidence>
<dbReference type="Pfam" id="PF07944">
    <property type="entry name" value="Beta-AFase-like_GH127_cat"/>
    <property type="match status" value="1"/>
</dbReference>
<name>A0A2K1KQ05_PHYPA</name>
<dbReference type="GO" id="GO:0046373">
    <property type="term" value="P:L-arabinose metabolic process"/>
    <property type="evidence" value="ECO:0007669"/>
    <property type="project" value="InterPro"/>
</dbReference>
<dbReference type="InterPro" id="IPR008928">
    <property type="entry name" value="6-hairpin_glycosidase_sf"/>
</dbReference>
<dbReference type="InterPro" id="IPR012878">
    <property type="entry name" value="Beta-AFase-like_GH127_cat"/>
</dbReference>
<organism evidence="4">
    <name type="scientific">Physcomitrium patens</name>
    <name type="common">Spreading-leaved earth moss</name>
    <name type="synonym">Physcomitrella patens</name>
    <dbReference type="NCBI Taxonomy" id="3218"/>
    <lineage>
        <taxon>Eukaryota</taxon>
        <taxon>Viridiplantae</taxon>
        <taxon>Streptophyta</taxon>
        <taxon>Embryophyta</taxon>
        <taxon>Bryophyta</taxon>
        <taxon>Bryophytina</taxon>
        <taxon>Bryopsida</taxon>
        <taxon>Funariidae</taxon>
        <taxon>Funariales</taxon>
        <taxon>Funariaceae</taxon>
        <taxon>Physcomitrium</taxon>
    </lineage>
</organism>
<feature type="domain" description="Non-reducing end beta-L-arabinofuranosidase-like GH127 catalytic" evidence="2">
    <location>
        <begin position="216"/>
        <end position="592"/>
    </location>
</feature>
<dbReference type="FunCoup" id="A0A2K1KQ05">
    <property type="interactions" value="32"/>
</dbReference>
<dbReference type="KEGG" id="ppp:112281499"/>
<dbReference type="PaxDb" id="3218-PP1S60_268V6.1"/>
<dbReference type="EnsemblPlants" id="Pp3c4_25120V3.1">
    <property type="protein sequence ID" value="Pp3c4_25120V3.1"/>
    <property type="gene ID" value="Pp3c4_25120"/>
</dbReference>
<gene>
    <name evidence="5" type="primary">LOC112281499</name>
    <name evidence="4" type="ORF">PHYPA_006723</name>
</gene>
<evidence type="ECO:0000259" key="3">
    <source>
        <dbReference type="Pfam" id="PF20736"/>
    </source>
</evidence>
<keyword evidence="6" id="KW-1185">Reference proteome</keyword>
<reference evidence="5" key="3">
    <citation type="submission" date="2020-12" db="UniProtKB">
        <authorList>
            <consortium name="EnsemblPlants"/>
        </authorList>
    </citation>
    <scope>IDENTIFICATION</scope>
</reference>
<reference evidence="4 6" key="2">
    <citation type="journal article" date="2018" name="Plant J.">
        <title>The Physcomitrella patens chromosome-scale assembly reveals moss genome structure and evolution.</title>
        <authorList>
            <person name="Lang D."/>
            <person name="Ullrich K.K."/>
            <person name="Murat F."/>
            <person name="Fuchs J."/>
            <person name="Jenkins J."/>
            <person name="Haas F.B."/>
            <person name="Piednoel M."/>
            <person name="Gundlach H."/>
            <person name="Van Bel M."/>
            <person name="Meyberg R."/>
            <person name="Vives C."/>
            <person name="Morata J."/>
            <person name="Symeonidi A."/>
            <person name="Hiss M."/>
            <person name="Muchero W."/>
            <person name="Kamisugi Y."/>
            <person name="Saleh O."/>
            <person name="Blanc G."/>
            <person name="Decker E.L."/>
            <person name="van Gessel N."/>
            <person name="Grimwood J."/>
            <person name="Hayes R.D."/>
            <person name="Graham S.W."/>
            <person name="Gunter L.E."/>
            <person name="McDaniel S.F."/>
            <person name="Hoernstein S.N.W."/>
            <person name="Larsson A."/>
            <person name="Li F.W."/>
            <person name="Perroud P.F."/>
            <person name="Phillips J."/>
            <person name="Ranjan P."/>
            <person name="Rokshar D.S."/>
            <person name="Rothfels C.J."/>
            <person name="Schneider L."/>
            <person name="Shu S."/>
            <person name="Stevenson D.W."/>
            <person name="Thummler F."/>
            <person name="Tillich M."/>
            <person name="Villarreal Aguilar J.C."/>
            <person name="Widiez T."/>
            <person name="Wong G.K."/>
            <person name="Wymore A."/>
            <person name="Zhang Y."/>
            <person name="Zimmer A.D."/>
            <person name="Quatrano R.S."/>
            <person name="Mayer K.F.X."/>
            <person name="Goodstein D."/>
            <person name="Casacuberta J.M."/>
            <person name="Vandepoele K."/>
            <person name="Reski R."/>
            <person name="Cuming A.C."/>
            <person name="Tuskan G.A."/>
            <person name="Maumus F."/>
            <person name="Salse J."/>
            <person name="Schmutz J."/>
            <person name="Rensing S.A."/>
        </authorList>
    </citation>
    <scope>NUCLEOTIDE SEQUENCE [LARGE SCALE GENOMIC DNA]</scope>
    <source>
        <strain evidence="5 6">cv. Gransden 2004</strain>
    </source>
</reference>
<dbReference type="OrthoDB" id="5358475at2759"/>
<evidence type="ECO:0008006" key="7">
    <source>
        <dbReference type="Google" id="ProtNLM"/>
    </source>
</evidence>
<protein>
    <recommendedName>
        <fullName evidence="7">Alpha-L-arabinofuranosidase B arabinose-binding domain-containing protein</fullName>
    </recommendedName>
</protein>
<dbReference type="Pfam" id="PF20736">
    <property type="entry name" value="Glyco_hydro127M"/>
    <property type="match status" value="1"/>
</dbReference>
<feature type="domain" description="Non-reducing end beta-L-arabinofuranosidase-like GH127 middle" evidence="3">
    <location>
        <begin position="605"/>
        <end position="705"/>
    </location>
</feature>
<dbReference type="AlphaFoldDB" id="A0A2K1KQ05"/>
<evidence type="ECO:0000313" key="5">
    <source>
        <dbReference type="EnsemblPlants" id="Pp3c4_25120V3.1"/>
    </source>
</evidence>
<dbReference type="Gene3D" id="2.80.10.50">
    <property type="match status" value="1"/>
</dbReference>
<dbReference type="InterPro" id="IPR036195">
    <property type="entry name" value="AbfB_ABD_sf"/>
</dbReference>
<evidence type="ECO:0000313" key="4">
    <source>
        <dbReference type="EMBL" id="PNR55826.1"/>
    </source>
</evidence>
<dbReference type="GO" id="GO:0046556">
    <property type="term" value="F:alpha-L-arabinofuranosidase activity"/>
    <property type="evidence" value="ECO:0007669"/>
    <property type="project" value="InterPro"/>
</dbReference>
<dbReference type="InterPro" id="IPR049046">
    <property type="entry name" value="Beta-AFase-like_GH127_middle"/>
</dbReference>
<evidence type="ECO:0000313" key="6">
    <source>
        <dbReference type="Proteomes" id="UP000006727"/>
    </source>
</evidence>
<dbReference type="GeneID" id="112281499"/>
<reference evidence="4 6" key="1">
    <citation type="journal article" date="2008" name="Science">
        <title>The Physcomitrella genome reveals evolutionary insights into the conquest of land by plants.</title>
        <authorList>
            <person name="Rensing S."/>
            <person name="Lang D."/>
            <person name="Zimmer A."/>
            <person name="Terry A."/>
            <person name="Salamov A."/>
            <person name="Shapiro H."/>
            <person name="Nishiyama T."/>
            <person name="Perroud P.-F."/>
            <person name="Lindquist E."/>
            <person name="Kamisugi Y."/>
            <person name="Tanahashi T."/>
            <person name="Sakakibara K."/>
            <person name="Fujita T."/>
            <person name="Oishi K."/>
            <person name="Shin-I T."/>
            <person name="Kuroki Y."/>
            <person name="Toyoda A."/>
            <person name="Suzuki Y."/>
            <person name="Hashimoto A."/>
            <person name="Yamaguchi K."/>
            <person name="Sugano A."/>
            <person name="Kohara Y."/>
            <person name="Fujiyama A."/>
            <person name="Anterola A."/>
            <person name="Aoki S."/>
            <person name="Ashton N."/>
            <person name="Barbazuk W.B."/>
            <person name="Barker E."/>
            <person name="Bennetzen J."/>
            <person name="Bezanilla M."/>
            <person name="Blankenship R."/>
            <person name="Cho S.H."/>
            <person name="Dutcher S."/>
            <person name="Estelle M."/>
            <person name="Fawcett J.A."/>
            <person name="Gundlach H."/>
            <person name="Hanada K."/>
            <person name="Heyl A."/>
            <person name="Hicks K.A."/>
            <person name="Hugh J."/>
            <person name="Lohr M."/>
            <person name="Mayer K."/>
            <person name="Melkozernov A."/>
            <person name="Murata T."/>
            <person name="Nelson D."/>
            <person name="Pils B."/>
            <person name="Prigge M."/>
            <person name="Reiss B."/>
            <person name="Renner T."/>
            <person name="Rombauts S."/>
            <person name="Rushton P."/>
            <person name="Sanderfoot A."/>
            <person name="Schween G."/>
            <person name="Shiu S.-H."/>
            <person name="Stueber K."/>
            <person name="Theodoulou F.L."/>
            <person name="Tu H."/>
            <person name="Van de Peer Y."/>
            <person name="Verrier P.J."/>
            <person name="Waters E."/>
            <person name="Wood A."/>
            <person name="Yang L."/>
            <person name="Cove D."/>
            <person name="Cuming A."/>
            <person name="Hasebe M."/>
            <person name="Lucas S."/>
            <person name="Mishler D.B."/>
            <person name="Reski R."/>
            <person name="Grigoriev I."/>
            <person name="Quatrano R.S."/>
            <person name="Boore J.L."/>
        </authorList>
    </citation>
    <scope>NUCLEOTIDE SEQUENCE [LARGE SCALE GENOMIC DNA]</scope>
    <source>
        <strain evidence="5 6">cv. Gransden 2004</strain>
    </source>
</reference>
<dbReference type="Proteomes" id="UP000006727">
    <property type="component" value="Chromosome 4"/>
</dbReference>
<dbReference type="OMA" id="KLGGWES"/>
<accession>A0A2K1KQ05</accession>
<keyword evidence="1" id="KW-0732">Signal</keyword>
<dbReference type="Gramene" id="Pp3c4_25120V3.2">
    <property type="protein sequence ID" value="Pp3c4_25120V3.2"/>
    <property type="gene ID" value="Pp3c4_25120"/>
</dbReference>
<dbReference type="Gramene" id="Pp3c4_25120V3.1">
    <property type="protein sequence ID" value="Pp3c4_25120V3.1"/>
    <property type="gene ID" value="Pp3c4_25120"/>
</dbReference>
<dbReference type="EMBL" id="ABEU02000004">
    <property type="protein sequence ID" value="PNR55826.1"/>
    <property type="molecule type" value="Genomic_DNA"/>
</dbReference>
<evidence type="ECO:0000256" key="1">
    <source>
        <dbReference type="SAM" id="SignalP"/>
    </source>
</evidence>
<sequence length="981" mass="108735">MRSWGSVSPCLVLLLLGLCLVGVVLVGGKECNNVPTERVSHTIRARGIEKDATSLGEEAVGAADDGAWKGGQDLGGGVLALPKLGALLGSWRKLLASDGWNQRRERDESLPVNLNRAVGNEIDDDVLVEFDDWGQAWRTIAKSLVDGNDAKRAEISRTHVTLQSQVADEIVTRRGSSESVVDRTSIPGDRIVSQPEPAFVGLLKDVSLHKVRLGADSPQFMAQNTNLQYLLELDVDNMMWSFRKVSNLNAPGQPYGGWESPASELRGHFVGHYLSASALMWASTHNEVLHEKMNALLGALKECQMSIGTGYLSAFPSEFFDRFEAIEYVWAPYYTIHKIMAGLLDQYLLAGSKDALDMVVEMANYFYKRVKTVIEKFTIERHWRSLNEETGGMNDVLYRLYTVTGDNKHLELAHLFDKPCFLGPLALQADHLSGFHSNTHIPIVVGAQMRYEVTSDLIYRSIAEYFMGIVNSSHSYATGGTSVSEFWTDSMRQGDTLHTENQETCTTYNMLKIARTLFRWTKDIKYMDYYDRALINGILGTQRGQQPGVMIYMLPMGPGVSKGRSYHGWGNKFNSFWCCYGTAIESFAKLGDSIYFEDDGEIPSVYVAQFVSSDFVWDSAGLVLHQSLKPLNAEQSILEVTFSFSHATIVRASQDAVIHVRLPSWVRGCRAHLNGQEIESLIPGKFLSIARAWSSDDELVLLLPMSLGLEKIQDDRAQYSALHAIMYGPFVMAGLSTGDWKLGHKENLTQWVYPVPAAYHSQLSTFSQFHVNGEYSGSLYLACNNGTAIMRYAPEDGTDECGLSTFRVSDPFGNYSQLSAGDDKRLVSLELFSQPGIFLQHNGEDKPISTGPPSCLQHKTMHSVKKRLQMLGDCPAKGSVFFYLPGLTGKSGTVSFEAVDKPGCFLSSSFSGSSVLGGVFLRCKTSRNDNTLNAFSTFDVQMGVAAYHPVSFIAEGQHRNFLLAPLNSLRDESYTIYFDMG</sequence>
<dbReference type="RefSeq" id="XP_024373860.1">
    <property type="nucleotide sequence ID" value="XM_024518092.2"/>
</dbReference>
<dbReference type="EnsemblPlants" id="Pp3c4_25120V3.2">
    <property type="protein sequence ID" value="Pp3c4_25120V3.2"/>
    <property type="gene ID" value="Pp3c4_25120"/>
</dbReference>
<proteinExistence type="predicted"/>
<dbReference type="PANTHER" id="PTHR31151:SF0">
    <property type="entry name" value="PROLINE-TRNA LIGASE (DUF1680)"/>
    <property type="match status" value="1"/>
</dbReference>
<dbReference type="SUPFAM" id="SSF110221">
    <property type="entry name" value="AbfB domain"/>
    <property type="match status" value="1"/>
</dbReference>
<feature type="signal peptide" evidence="1">
    <location>
        <begin position="1"/>
        <end position="28"/>
    </location>
</feature>
<feature type="chain" id="PRO_5043158329" description="Alpha-L-arabinofuranosidase B arabinose-binding domain-containing protein" evidence="1">
    <location>
        <begin position="29"/>
        <end position="981"/>
    </location>
</feature>
<dbReference type="PANTHER" id="PTHR31151">
    <property type="entry name" value="PROLINE-TRNA LIGASE (DUF1680)"/>
    <property type="match status" value="1"/>
</dbReference>
<dbReference type="SUPFAM" id="SSF48208">
    <property type="entry name" value="Six-hairpin glycosidases"/>
    <property type="match status" value="1"/>
</dbReference>